<dbReference type="GO" id="GO:0005737">
    <property type="term" value="C:cytoplasm"/>
    <property type="evidence" value="ECO:0007669"/>
    <property type="project" value="UniProtKB-SubCell"/>
</dbReference>
<dbReference type="GO" id="GO:0007062">
    <property type="term" value="P:sister chromatid cohesion"/>
    <property type="evidence" value="ECO:0007669"/>
    <property type="project" value="InterPro"/>
</dbReference>
<dbReference type="Pfam" id="PF02463">
    <property type="entry name" value="SMC_N"/>
    <property type="match status" value="2"/>
</dbReference>
<reference evidence="9" key="1">
    <citation type="submission" date="2012-04" db="EMBL/GenBank/DDBJ databases">
        <title>Finished genome of Dactylococcopsis salina PCC 8305.</title>
        <authorList>
            <consortium name="US DOE Joint Genome Institute"/>
            <person name="Gugger M."/>
            <person name="Coursin T."/>
            <person name="Rippka R."/>
            <person name="Tandeau De Marsac N."/>
            <person name="Huntemann M."/>
            <person name="Wei C.-L."/>
            <person name="Han J."/>
            <person name="Detter J.C."/>
            <person name="Han C."/>
            <person name="Tapia R."/>
            <person name="Daligault H."/>
            <person name="Chen A."/>
            <person name="Krypides N."/>
            <person name="Mavromatis K."/>
            <person name="Markowitz V."/>
            <person name="Szeto E."/>
            <person name="Ivanova N."/>
            <person name="Ovchinnikova G."/>
            <person name="Pagani I."/>
            <person name="Pati A."/>
            <person name="Goodwin L."/>
            <person name="Peters L."/>
            <person name="Pitluck S."/>
            <person name="Woyke T."/>
            <person name="Kerfeld C."/>
        </authorList>
    </citation>
    <scope>NUCLEOTIDE SEQUENCE [LARGE SCALE GENOMIC DNA]</scope>
    <source>
        <strain evidence="9">PCC 8305</strain>
    </source>
</reference>
<dbReference type="HOGENOM" id="CLU_001042_2_2_3"/>
<feature type="domain" description="SMC hinge" evidence="8">
    <location>
        <begin position="522"/>
        <end position="639"/>
    </location>
</feature>
<dbReference type="eggNOG" id="COG1196">
    <property type="taxonomic scope" value="Bacteria"/>
</dbReference>
<comment type="subcellular location">
    <subcellularLocation>
        <location evidence="6">Cytoplasm</location>
    </subcellularLocation>
</comment>
<feature type="region of interest" description="Disordered" evidence="7">
    <location>
        <begin position="655"/>
        <end position="679"/>
    </location>
</feature>
<comment type="similarity">
    <text evidence="6">Belongs to the SMC family.</text>
</comment>
<dbReference type="SMART" id="SM00968">
    <property type="entry name" value="SMC_hinge"/>
    <property type="match status" value="1"/>
</dbReference>
<dbReference type="Gene3D" id="1.20.1060.20">
    <property type="match status" value="1"/>
</dbReference>
<organism evidence="9 10">
    <name type="scientific">Dactylococcopsis salina (strain PCC 8305)</name>
    <name type="common">Myxobactron salinum</name>
    <dbReference type="NCBI Taxonomy" id="13035"/>
    <lineage>
        <taxon>Bacteria</taxon>
        <taxon>Bacillati</taxon>
        <taxon>Cyanobacteriota</taxon>
        <taxon>Cyanophyceae</taxon>
        <taxon>Nodosilineales</taxon>
        <taxon>Cymatolegaceae</taxon>
        <taxon>Dactylococcopsis</taxon>
    </lineage>
</organism>
<comment type="subunit">
    <text evidence="6">Homodimer.</text>
</comment>
<feature type="coiled-coil region" evidence="6">
    <location>
        <begin position="166"/>
        <end position="374"/>
    </location>
</feature>
<dbReference type="GO" id="GO:0006260">
    <property type="term" value="P:DNA replication"/>
    <property type="evidence" value="ECO:0007669"/>
    <property type="project" value="UniProtKB-UniRule"/>
</dbReference>
<dbReference type="InterPro" id="IPR003395">
    <property type="entry name" value="RecF/RecN/SMC_N"/>
</dbReference>
<feature type="region of interest" description="Disordered" evidence="7">
    <location>
        <begin position="897"/>
        <end position="923"/>
    </location>
</feature>
<sequence length="1185" mass="135959">MVHVKRLELSRFKSFGQTTQIPLLPGFTVVSGPNGSGKSNILDALLFALGLASSRGMRADRLPDLVNHNQNNGKGRAETTVKVTFELDDETEWSVARRLRVTKEGSYASTFYINDETCTQSKLHEQLRELRIYPEGYNVVLQGDVTRIISMNGRERREIIDELAGVAEFDRKIGKAKETLETVKEKEERCRILQQELIKTRDRAASERNKAEKYRQLKAEIQQKQQWETVLEWKAIQQQIDSLQGEITGNEETLAQLNQTIETTETQIQEATQKLDELNAQVKALGEDEQLEATSKLATQKAQQEQLQQRETELDQTLQETQTVQAETRNQLQEQQTRLQTLQQELEDLTQKQIQQLQETQHTAETRLAESREQANAIASASEEWIQQQTQLSQQINQLQISLNPQRTEQAQLQERETQLQQKIEEQQTTLSTITPELESKQQTSQHLEQEVNQLQQQVQQLAQRLSNAEEEKKLQQATQTRLLQEQRDKQRKLDKLEATQEAEQQAQGTYATKIILQANLHGVCGLVAQLGQVEPRYQLALETAAGGRLAHIIVEDDRVGAQAIQLLKEKRGGRATFLPLNKIQRQRQNMTAALRYANGFIDYAVNLIECEPRYQVIFAFIFGNTAVFETLEKARPHLGKTRIVTLEGEILESSGAMSGGSRSTRSSLHFGTATETESEEMRELKARLAEIEDILAVCEPKIQNAIAQSEHLTQQLNETRQQYQEQQWHYNQTQQEIDRLSKQQQQLSQQLRQNEQEFMELQGRLELLANSIPQQETELIQLQAELADLEASHSNSQWQEIQHIIKQQEAELKQAETALNEAKQQQQQRETEQLRLQEKITTSEQRLREYDGKIREIEEQKASIKVQQGAIADKIAETEGIIAQLQAKLGKLKEERDRAEKTLRSHQRQQDKQTWKQQKLQETLSEQREKLATLRSQHQEKANSLPQPLPEIPELVAETDSETITFANYSEQLAHLQETLRHKQKRLQDMEPVNMLALEEYEKTQARLDEMTEKLNTLEGERNELLLRIETFTTRRIEAFNEAFNAVNENFQTIFATLSQGDGHLQLDKPDDISNANLNLIAHPKGKPVQRLHSMSGGEKSLTALSFIFALQRYRPSPFYAFDEVDMFLDGANVQRLANMIQQQAQQAQFIVVSLRRPMIEASMRTIGVTQARGAYTQVLGIKL</sequence>
<dbReference type="RefSeq" id="WP_015228545.1">
    <property type="nucleotide sequence ID" value="NC_019780.1"/>
</dbReference>
<evidence type="ECO:0000256" key="5">
    <source>
        <dbReference type="ARBA" id="ARBA00023125"/>
    </source>
</evidence>
<dbReference type="GO" id="GO:0005524">
    <property type="term" value="F:ATP binding"/>
    <property type="evidence" value="ECO:0007669"/>
    <property type="project" value="UniProtKB-UniRule"/>
</dbReference>
<dbReference type="InterPro" id="IPR024704">
    <property type="entry name" value="SMC"/>
</dbReference>
<evidence type="ECO:0000256" key="6">
    <source>
        <dbReference type="HAMAP-Rule" id="MF_01894"/>
    </source>
</evidence>
<dbReference type="EMBL" id="CP003944">
    <property type="protein sequence ID" value="AFZ49533.1"/>
    <property type="molecule type" value="Genomic_DNA"/>
</dbReference>
<keyword evidence="4 6" id="KW-0175">Coiled coil</keyword>
<keyword evidence="5 6" id="KW-0238">DNA-binding</keyword>
<dbReference type="GO" id="GO:0030261">
    <property type="term" value="P:chromosome condensation"/>
    <property type="evidence" value="ECO:0007669"/>
    <property type="project" value="InterPro"/>
</dbReference>
<dbReference type="NCBIfam" id="TIGR02169">
    <property type="entry name" value="SMC_prok_A"/>
    <property type="match status" value="1"/>
</dbReference>
<dbReference type="GO" id="GO:0007059">
    <property type="term" value="P:chromosome segregation"/>
    <property type="evidence" value="ECO:0007669"/>
    <property type="project" value="UniProtKB-UniRule"/>
</dbReference>
<evidence type="ECO:0000256" key="4">
    <source>
        <dbReference type="ARBA" id="ARBA00023054"/>
    </source>
</evidence>
<evidence type="ECO:0000256" key="3">
    <source>
        <dbReference type="ARBA" id="ARBA00022840"/>
    </source>
</evidence>
<dbReference type="PIRSF" id="PIRSF005719">
    <property type="entry name" value="SMC"/>
    <property type="match status" value="1"/>
</dbReference>
<evidence type="ECO:0000259" key="8">
    <source>
        <dbReference type="SMART" id="SM00968"/>
    </source>
</evidence>
<dbReference type="GO" id="GO:0016887">
    <property type="term" value="F:ATP hydrolysis activity"/>
    <property type="evidence" value="ECO:0007669"/>
    <property type="project" value="InterPro"/>
</dbReference>
<dbReference type="GO" id="GO:0003677">
    <property type="term" value="F:DNA binding"/>
    <property type="evidence" value="ECO:0007669"/>
    <property type="project" value="UniProtKB-UniRule"/>
</dbReference>
<keyword evidence="1 6" id="KW-0963">Cytoplasm</keyword>
<evidence type="ECO:0000313" key="10">
    <source>
        <dbReference type="Proteomes" id="UP000010482"/>
    </source>
</evidence>
<dbReference type="STRING" id="13035.Dacsa_0778"/>
<feature type="compositionally biased region" description="Basic and acidic residues" evidence="7">
    <location>
        <begin position="897"/>
        <end position="915"/>
    </location>
</feature>
<evidence type="ECO:0000256" key="7">
    <source>
        <dbReference type="SAM" id="MobiDB-lite"/>
    </source>
</evidence>
<evidence type="ECO:0000256" key="1">
    <source>
        <dbReference type="ARBA" id="ARBA00022490"/>
    </source>
</evidence>
<accession>K9YTU1</accession>
<dbReference type="KEGG" id="dsl:Dacsa_0778"/>
<keyword evidence="10" id="KW-1185">Reference proteome</keyword>
<dbReference type="Proteomes" id="UP000010482">
    <property type="component" value="Chromosome"/>
</dbReference>
<dbReference type="Gene3D" id="3.40.50.300">
    <property type="entry name" value="P-loop containing nucleotide triphosphate hydrolases"/>
    <property type="match status" value="2"/>
</dbReference>
<dbReference type="InterPro" id="IPR027417">
    <property type="entry name" value="P-loop_NTPase"/>
</dbReference>
<dbReference type="OrthoDB" id="9808768at2"/>
<dbReference type="GO" id="GO:0005694">
    <property type="term" value="C:chromosome"/>
    <property type="evidence" value="ECO:0007669"/>
    <property type="project" value="InterPro"/>
</dbReference>
<feature type="coiled-coil region" evidence="6">
    <location>
        <begin position="967"/>
        <end position="1036"/>
    </location>
</feature>
<comment type="domain">
    <text evidence="6">Contains large globular domains required for ATP hydrolysis at each terminus and a third globular domain forming a flexible hinge near the middle of the molecule. These domains are separated by coiled-coil structures.</text>
</comment>
<keyword evidence="3 6" id="KW-0067">ATP-binding</keyword>
<dbReference type="SUPFAM" id="SSF75553">
    <property type="entry name" value="Smc hinge domain"/>
    <property type="match status" value="1"/>
</dbReference>
<dbReference type="NCBIfam" id="TIGR02168">
    <property type="entry name" value="SMC_prok_B"/>
    <property type="match status" value="1"/>
</dbReference>
<feature type="compositionally biased region" description="Polar residues" evidence="7">
    <location>
        <begin position="661"/>
        <end position="676"/>
    </location>
</feature>
<dbReference type="AlphaFoldDB" id="K9YTU1"/>
<comment type="function">
    <text evidence="6">Required for chromosome condensation and partitioning.</text>
</comment>
<dbReference type="PATRIC" id="fig|13035.3.peg.868"/>
<keyword evidence="2 6" id="KW-0547">Nucleotide-binding</keyword>
<name>K9YTU1_DACS8</name>
<dbReference type="InterPro" id="IPR036277">
    <property type="entry name" value="SMC_hinge_sf"/>
</dbReference>
<dbReference type="Pfam" id="PF06470">
    <property type="entry name" value="SMC_hinge"/>
    <property type="match status" value="1"/>
</dbReference>
<protein>
    <recommendedName>
        <fullName evidence="6">Chromosome partition protein Smc</fullName>
    </recommendedName>
</protein>
<dbReference type="PANTHER" id="PTHR43977">
    <property type="entry name" value="STRUCTURAL MAINTENANCE OF CHROMOSOMES PROTEIN 3"/>
    <property type="match status" value="1"/>
</dbReference>
<gene>
    <name evidence="6" type="primary">smc</name>
    <name evidence="9" type="ORF">Dacsa_0778</name>
</gene>
<feature type="coiled-coil region" evidence="6">
    <location>
        <begin position="410"/>
        <end position="507"/>
    </location>
</feature>
<dbReference type="InterPro" id="IPR010935">
    <property type="entry name" value="SMC_hinge"/>
</dbReference>
<dbReference type="HAMAP" id="MF_01894">
    <property type="entry name" value="Smc_prok"/>
    <property type="match status" value="1"/>
</dbReference>
<feature type="binding site" evidence="6">
    <location>
        <begin position="33"/>
        <end position="40"/>
    </location>
    <ligand>
        <name>ATP</name>
        <dbReference type="ChEBI" id="CHEBI:30616"/>
    </ligand>
</feature>
<dbReference type="SUPFAM" id="SSF52540">
    <property type="entry name" value="P-loop containing nucleoside triphosphate hydrolases"/>
    <property type="match status" value="2"/>
</dbReference>
<evidence type="ECO:0000256" key="2">
    <source>
        <dbReference type="ARBA" id="ARBA00022741"/>
    </source>
</evidence>
<dbReference type="InterPro" id="IPR011890">
    <property type="entry name" value="SMC_prok"/>
</dbReference>
<proteinExistence type="inferred from homology"/>
<evidence type="ECO:0000313" key="9">
    <source>
        <dbReference type="EMBL" id="AFZ49533.1"/>
    </source>
</evidence>
<dbReference type="Gene3D" id="3.30.70.1620">
    <property type="match status" value="1"/>
</dbReference>